<dbReference type="Gene3D" id="2.60.120.260">
    <property type="entry name" value="Galactose-binding domain-like"/>
    <property type="match status" value="1"/>
</dbReference>
<sequence length="782" mass="81272">MPRAYDRRPLPIDRNPLWSIMGGGIGNLPKLDAQKLWQGWLDSFKLFTGIDLSSPAKLVESIADKISEGLDPATIIAQIKAATHLDLSSPQALAASLGSLILGGDGGGVIDPSRLPQIPLANIVQIVTSLLPGGAMTGLDSVLDEFGHWTYDNSYGEGAATVTADGAVHDLYSGDLIPVKAGDVLHITGKARWAGLVATGNPVEIGVTGYTDKAGTSSGGRAAAAWPVAPSGTLPDWQSLAGTYTVPNGVVAVRLRLTVTDGATGGTVTFTPPDANKGDNLLPLNLVQDLPSRLAALLSFSTWQQFLDAAKGSPGGAISDLINRIVHLGTDGTFDASQLVNVPNMPAVPGDIVTGLPGGSGSMLHDVEDHIDNVVNKFFGMFGSGHSKDDAAAAMGAIYNQVSATAQTVQNMVASQTGDSHSGKSFTVKFADYPDGPFPNVFDLTYSGAGSGSLQISGGKAHWNKVADGDRMVIGKYNQGATLTDYQSIQGTVANPMDNGASNWLFGRSDDALQNLVYAKGTRNSLLDFRAELGCFVAGHQIVFASNVPANPNFNLGVRIGTGKGLRNFQVVSGNDVIIDYTDAAGISQVGADKRKWGFVSSTSSGGANVPADAVVVSCADADPSGATGSGARMSRRNTSSATVQGGRVLAPMNYYDSMDLRTPDITPDVPNGKFTVSLSGWYRVEMAFQIGSNAFASAWNVAPVLYKNGAVAAIGTDAYAFFYFGVGAGARYAQTSFAIYLNPGDSVQAGYDASGVLNWMVGDGAGIGTYFGITLENRSLG</sequence>
<name>A0A0F6WF53_9CAUD</name>
<feature type="domain" description="DUF7257" evidence="1">
    <location>
        <begin position="399"/>
        <end position="624"/>
    </location>
</feature>
<keyword evidence="3" id="KW-1185">Reference proteome</keyword>
<dbReference type="RefSeq" id="YP_009202657.1">
    <property type="nucleotide sequence ID" value="NC_028846.1"/>
</dbReference>
<proteinExistence type="predicted"/>
<organism evidence="2 3">
    <name type="scientific">Mycobacterium phage ShedlockHolmes</name>
    <dbReference type="NCBI Taxonomy" id="1647313"/>
    <lineage>
        <taxon>Viruses</taxon>
        <taxon>Duplodnaviria</taxon>
        <taxon>Heunggongvirae</taxon>
        <taxon>Uroviricota</taxon>
        <taxon>Caudoviricetes</taxon>
        <taxon>Weiservirinae</taxon>
        <taxon>Keshuvirus</taxon>
        <taxon>Keshuvirus shedlockholmes</taxon>
    </lineage>
</organism>
<protein>
    <submittedName>
        <fullName evidence="2">Minor tail protein</fullName>
    </submittedName>
</protein>
<accession>A0A0F6WF53</accession>
<dbReference type="KEGG" id="vg:26629631"/>
<evidence type="ECO:0000259" key="1">
    <source>
        <dbReference type="Pfam" id="PF23918"/>
    </source>
</evidence>
<dbReference type="EMBL" id="KR080206">
    <property type="protein sequence ID" value="AKF15203.1"/>
    <property type="molecule type" value="Genomic_DNA"/>
</dbReference>
<evidence type="ECO:0000313" key="2">
    <source>
        <dbReference type="EMBL" id="AKF15203.1"/>
    </source>
</evidence>
<dbReference type="Proteomes" id="UP000207723">
    <property type="component" value="Segment"/>
</dbReference>
<dbReference type="GeneID" id="26629631"/>
<gene>
    <name evidence="2" type="primary">26</name>
    <name evidence="2" type="ORF">SEA_SHEDLOCKHOLMES_26</name>
</gene>
<dbReference type="InterPro" id="IPR055681">
    <property type="entry name" value="DUF7257"/>
</dbReference>
<reference evidence="2 3" key="1">
    <citation type="journal article" date="2015" name="Genome Announc.">
        <title>Genome Sequence of a Newly Isolated Mycobacteriophage, ShedlockHolmes.</title>
        <authorList>
            <person name="Pope W.H."/>
            <person name="Carter J.T."/>
            <person name="Dasher K.L."/>
            <person name="Haynberg M.C."/>
            <person name="Reddi A."/>
            <person name="Shedlock K.A."/>
            <person name="Lapin J.S."/>
            <person name="Prout A.K."/>
            <person name="Grubb S.R."/>
            <person name="Warner M.H."/>
            <person name="Bowman C.A."/>
            <person name="Russell D.A."/>
            <person name="Hatfull G.F."/>
        </authorList>
    </citation>
    <scope>NUCLEOTIDE SEQUENCE [LARGE SCALE GENOMIC DNA]</scope>
</reference>
<evidence type="ECO:0000313" key="3">
    <source>
        <dbReference type="Proteomes" id="UP000207723"/>
    </source>
</evidence>
<dbReference type="Pfam" id="PF23918">
    <property type="entry name" value="DUF7257"/>
    <property type="match status" value="1"/>
</dbReference>